<sequence length="61" mass="6920">MTVVFRLEQNTGQHRVEAQYRAETQPLGSGMRIVSSPWEGIYLEQAYSFLSAQTEGTLLRS</sequence>
<dbReference type="Proteomes" id="UP000295511">
    <property type="component" value="Unassembled WGS sequence"/>
</dbReference>
<evidence type="ECO:0000313" key="1">
    <source>
        <dbReference type="EMBL" id="TDF99118.1"/>
    </source>
</evidence>
<keyword evidence="2" id="KW-1185">Reference proteome</keyword>
<evidence type="ECO:0000313" key="2">
    <source>
        <dbReference type="Proteomes" id="UP000295511"/>
    </source>
</evidence>
<accession>A0A4R5KVE1</accession>
<comment type="caution">
    <text evidence="1">The sequence shown here is derived from an EMBL/GenBank/DDBJ whole genome shotgun (WGS) entry which is preliminary data.</text>
</comment>
<name>A0A4R5KVE1_9MICC</name>
<proteinExistence type="predicted"/>
<dbReference type="EMBL" id="SMRU01000005">
    <property type="protein sequence ID" value="TDF99118.1"/>
    <property type="molecule type" value="Genomic_DNA"/>
</dbReference>
<gene>
    <name evidence="1" type="ORF">E1809_05995</name>
</gene>
<dbReference type="RefSeq" id="WP_133203304.1">
    <property type="nucleotide sequence ID" value="NZ_SMRU01000005.1"/>
</dbReference>
<organism evidence="1 2">
    <name type="scientific">Arthrobacter terricola</name>
    <dbReference type="NCBI Taxonomy" id="2547396"/>
    <lineage>
        <taxon>Bacteria</taxon>
        <taxon>Bacillati</taxon>
        <taxon>Actinomycetota</taxon>
        <taxon>Actinomycetes</taxon>
        <taxon>Micrococcales</taxon>
        <taxon>Micrococcaceae</taxon>
        <taxon>Arthrobacter</taxon>
    </lineage>
</organism>
<protein>
    <submittedName>
        <fullName evidence="1">Uncharacterized protein</fullName>
    </submittedName>
</protein>
<reference evidence="1 2" key="1">
    <citation type="submission" date="2019-03" db="EMBL/GenBank/DDBJ databases">
        <title>Whole genome sequence of Arthrobacter sp JH1-1.</title>
        <authorList>
            <person name="Trinh H.N."/>
        </authorList>
    </citation>
    <scope>NUCLEOTIDE SEQUENCE [LARGE SCALE GENOMIC DNA]</scope>
    <source>
        <strain evidence="1 2">JH1-1</strain>
    </source>
</reference>
<dbReference type="AlphaFoldDB" id="A0A4R5KVE1"/>